<dbReference type="InterPro" id="IPR036291">
    <property type="entry name" value="NAD(P)-bd_dom_sf"/>
</dbReference>
<dbReference type="SUPFAM" id="SSF51735">
    <property type="entry name" value="NAD(P)-binding Rossmann-fold domains"/>
    <property type="match status" value="1"/>
</dbReference>
<evidence type="ECO:0000256" key="2">
    <source>
        <dbReference type="ARBA" id="ARBA00022857"/>
    </source>
</evidence>
<keyword evidence="2" id="KW-0521">NADP</keyword>
<evidence type="ECO:0000256" key="1">
    <source>
        <dbReference type="ARBA" id="ARBA00006484"/>
    </source>
</evidence>
<evidence type="ECO:0000313" key="4">
    <source>
        <dbReference type="EMBL" id="TVY44959.1"/>
    </source>
</evidence>
<accession>A0A8H8S3U0</accession>
<dbReference type="Proteomes" id="UP000443090">
    <property type="component" value="Unassembled WGS sequence"/>
</dbReference>
<proteinExistence type="inferred from homology"/>
<evidence type="ECO:0000256" key="3">
    <source>
        <dbReference type="ARBA" id="ARBA00023002"/>
    </source>
</evidence>
<feature type="non-terminal residue" evidence="4">
    <location>
        <position position="1"/>
    </location>
</feature>
<evidence type="ECO:0000313" key="5">
    <source>
        <dbReference type="Proteomes" id="UP000443090"/>
    </source>
</evidence>
<sequence length="244" mass="25555">MLYGLLTTSGVSFTPAKDIPELSGKVIFITGGNVGLGQESALQLSAHNPSHIYISSRSRPAAESAIQSIQSTIPSARITFIQCDLTSLSSVQAAAQEFTRLESRLDILMLNAGIMGVPAATTSDGYEVQFGTNHIGHALLTKLLMPTLLHTAGLPGSDVRVVVLSSIAHVMASGIQFSGLKSADGGLATNMSRYGQSKLANVLFVRELQKRYGERGITAVAVHPGIVRTGLYGSVFGGWGGVGN</sequence>
<comment type="similarity">
    <text evidence="1">Belongs to the short-chain dehydrogenases/reductases (SDR) family.</text>
</comment>
<dbReference type="GO" id="GO:0016491">
    <property type="term" value="F:oxidoreductase activity"/>
    <property type="evidence" value="ECO:0007669"/>
    <property type="project" value="UniProtKB-KW"/>
</dbReference>
<protein>
    <submittedName>
        <fullName evidence="4">Putative oxidoreductase</fullName>
    </submittedName>
</protein>
<dbReference type="Pfam" id="PF00106">
    <property type="entry name" value="adh_short"/>
    <property type="match status" value="1"/>
</dbReference>
<dbReference type="EMBL" id="QGMI01000213">
    <property type="protein sequence ID" value="TVY44959.1"/>
    <property type="molecule type" value="Genomic_DNA"/>
</dbReference>
<dbReference type="InterPro" id="IPR002347">
    <property type="entry name" value="SDR_fam"/>
</dbReference>
<keyword evidence="3" id="KW-0560">Oxidoreductase</keyword>
<gene>
    <name evidence="4" type="ORF">LOCC1_G004787</name>
</gene>
<organism evidence="4 5">
    <name type="scientific">Lachnellula occidentalis</name>
    <dbReference type="NCBI Taxonomy" id="215460"/>
    <lineage>
        <taxon>Eukaryota</taxon>
        <taxon>Fungi</taxon>
        <taxon>Dikarya</taxon>
        <taxon>Ascomycota</taxon>
        <taxon>Pezizomycotina</taxon>
        <taxon>Leotiomycetes</taxon>
        <taxon>Helotiales</taxon>
        <taxon>Lachnaceae</taxon>
        <taxon>Lachnellula</taxon>
    </lineage>
</organism>
<reference evidence="4 5" key="1">
    <citation type="submission" date="2018-05" db="EMBL/GenBank/DDBJ databases">
        <title>Genome sequencing and assembly of the regulated plant pathogen Lachnellula willkommii and related sister species for the development of diagnostic species identification markers.</title>
        <authorList>
            <person name="Giroux E."/>
            <person name="Bilodeau G."/>
        </authorList>
    </citation>
    <scope>NUCLEOTIDE SEQUENCE [LARGE SCALE GENOMIC DNA]</scope>
    <source>
        <strain evidence="4 5">CBS 160.35</strain>
    </source>
</reference>
<dbReference type="PANTHER" id="PTHR24320">
    <property type="entry name" value="RETINOL DEHYDROGENASE"/>
    <property type="match status" value="1"/>
</dbReference>
<name>A0A8H8S3U0_9HELO</name>
<dbReference type="PANTHER" id="PTHR24320:SF282">
    <property type="entry name" value="WW DOMAIN-CONTAINING OXIDOREDUCTASE"/>
    <property type="match status" value="1"/>
</dbReference>
<keyword evidence="5" id="KW-1185">Reference proteome</keyword>
<dbReference type="AlphaFoldDB" id="A0A8H8S3U0"/>
<dbReference type="OrthoDB" id="191139at2759"/>
<comment type="caution">
    <text evidence="4">The sequence shown here is derived from an EMBL/GenBank/DDBJ whole genome shotgun (WGS) entry which is preliminary data.</text>
</comment>
<dbReference type="Gene3D" id="3.40.50.720">
    <property type="entry name" value="NAD(P)-binding Rossmann-like Domain"/>
    <property type="match status" value="1"/>
</dbReference>
<dbReference type="PRINTS" id="PR00081">
    <property type="entry name" value="GDHRDH"/>
</dbReference>